<proteinExistence type="predicted"/>
<evidence type="ECO:0000313" key="2">
    <source>
        <dbReference type="Proteomes" id="UP001501116"/>
    </source>
</evidence>
<dbReference type="EMBL" id="BAAANN010000073">
    <property type="protein sequence ID" value="GAA1993640.1"/>
    <property type="molecule type" value="Genomic_DNA"/>
</dbReference>
<gene>
    <name evidence="1" type="ORF">GCM10009754_86200</name>
</gene>
<reference evidence="2" key="1">
    <citation type="journal article" date="2019" name="Int. J. Syst. Evol. Microbiol.">
        <title>The Global Catalogue of Microorganisms (GCM) 10K type strain sequencing project: providing services to taxonomists for standard genome sequencing and annotation.</title>
        <authorList>
            <consortium name="The Broad Institute Genomics Platform"/>
            <consortium name="The Broad Institute Genome Sequencing Center for Infectious Disease"/>
            <person name="Wu L."/>
            <person name="Ma J."/>
        </authorList>
    </citation>
    <scope>NUCLEOTIDE SEQUENCE [LARGE SCALE GENOMIC DNA]</scope>
    <source>
        <strain evidence="2">JCM 14545</strain>
    </source>
</reference>
<sequence length="104" mass="11062">MKSSRIQSFAAGVLIANSAPHLATAVTGRQHLTPLAGRGSGPKVNAVWAALNLVGGTLLLRASRRGGTERWDGDLIAFETGCLAFASWMAGSERWLRTNTARQE</sequence>
<dbReference type="Proteomes" id="UP001501116">
    <property type="component" value="Unassembled WGS sequence"/>
</dbReference>
<accession>A0ABP5EDH7</accession>
<name>A0ABP5EDH7_9PSEU</name>
<evidence type="ECO:0000313" key="1">
    <source>
        <dbReference type="EMBL" id="GAA1993640.1"/>
    </source>
</evidence>
<keyword evidence="2" id="KW-1185">Reference proteome</keyword>
<comment type="caution">
    <text evidence="1">The sequence shown here is derived from an EMBL/GenBank/DDBJ whole genome shotgun (WGS) entry which is preliminary data.</text>
</comment>
<protein>
    <submittedName>
        <fullName evidence="1">Uncharacterized protein</fullName>
    </submittedName>
</protein>
<organism evidence="1 2">
    <name type="scientific">Amycolatopsis minnesotensis</name>
    <dbReference type="NCBI Taxonomy" id="337894"/>
    <lineage>
        <taxon>Bacteria</taxon>
        <taxon>Bacillati</taxon>
        <taxon>Actinomycetota</taxon>
        <taxon>Actinomycetes</taxon>
        <taxon>Pseudonocardiales</taxon>
        <taxon>Pseudonocardiaceae</taxon>
        <taxon>Amycolatopsis</taxon>
    </lineage>
</organism>
<dbReference type="RefSeq" id="WP_344431954.1">
    <property type="nucleotide sequence ID" value="NZ_BAAANN010000073.1"/>
</dbReference>